<dbReference type="EMBL" id="PDCK01000045">
    <property type="protein sequence ID" value="PRQ16625.1"/>
    <property type="molecule type" value="Genomic_DNA"/>
</dbReference>
<keyword evidence="4" id="KW-0808">Transferase</keyword>
<keyword evidence="4" id="KW-0489">Methyltransferase</keyword>
<keyword evidence="5" id="KW-1185">Reference proteome</keyword>
<comment type="caution">
    <text evidence="4">The sequence shown here is derived from an EMBL/GenBank/DDBJ whole genome shotgun (WGS) entry which is preliminary data.</text>
</comment>
<feature type="region of interest" description="Disordered" evidence="2">
    <location>
        <begin position="203"/>
        <end position="256"/>
    </location>
</feature>
<dbReference type="Proteomes" id="UP000238479">
    <property type="component" value="Chromosome 7"/>
</dbReference>
<dbReference type="GO" id="GO:0036396">
    <property type="term" value="C:RNA N6-methyladenosine methyltransferase complex"/>
    <property type="evidence" value="ECO:0007669"/>
    <property type="project" value="TreeGrafter"/>
</dbReference>
<dbReference type="PROSITE" id="PS51143">
    <property type="entry name" value="MT_A70"/>
    <property type="match status" value="1"/>
</dbReference>
<sequence>MCAVNVPALQTDDLIFLWVSGRVMELGQLGARTGHWLNHSKEHCLVGIKGDPLVNRNIDADVIVAVVRETDRKPGESKFRLHDTDKFDLMYMHSCRCILCWRGLVPRTRKLELFARMHNTHAGYAFLINGWLEIVKSQVQNEAFWSFIYLPTHILAVGGFIIFSQLSCIRRMSLGNQLSGVRLVDERLRARFKAAYPEMEVQPASPPRASAMEVDSNAAQTRSPVSEAKPTAVQLAEAAAPQQAEPAVPDAPASEG</sequence>
<proteinExistence type="inferred from homology"/>
<dbReference type="PANTHER" id="PTHR12829:SF2">
    <property type="entry name" value="N6-ADENOSINE-METHYLTRANSFERASE MT-A70-LIKE"/>
    <property type="match status" value="1"/>
</dbReference>
<dbReference type="GO" id="GO:0016422">
    <property type="term" value="F:mRNA (2'-O-methyladenosine-N6-)-methyltransferase activity"/>
    <property type="evidence" value="ECO:0007669"/>
    <property type="project" value="UniProtKB-EC"/>
</dbReference>
<dbReference type="GO" id="GO:0032259">
    <property type="term" value="P:methylation"/>
    <property type="evidence" value="ECO:0007669"/>
    <property type="project" value="UniProtKB-KW"/>
</dbReference>
<reference evidence="4 5" key="1">
    <citation type="journal article" date="2018" name="Nat. Genet.">
        <title>The Rosa genome provides new insights in the design of modern roses.</title>
        <authorList>
            <person name="Bendahmane M."/>
        </authorList>
    </citation>
    <scope>NUCLEOTIDE SEQUENCE [LARGE SCALE GENOMIC DNA]</scope>
    <source>
        <strain evidence="5">cv. Old Blush</strain>
    </source>
</reference>
<name>A0A2P6P3Y0_ROSCH</name>
<keyword evidence="3" id="KW-0812">Transmembrane</keyword>
<dbReference type="EC" id="2.1.1.62" evidence="4"/>
<dbReference type="GO" id="GO:0005634">
    <property type="term" value="C:nucleus"/>
    <property type="evidence" value="ECO:0007669"/>
    <property type="project" value="TreeGrafter"/>
</dbReference>
<accession>A0A2P6P3Y0</accession>
<comment type="similarity">
    <text evidence="1">Belongs to the MT-A70-like family.</text>
</comment>
<feature type="transmembrane region" description="Helical" evidence="3">
    <location>
        <begin position="143"/>
        <end position="163"/>
    </location>
</feature>
<gene>
    <name evidence="4" type="ORF">RchiOBHm_Chr7g0186261</name>
</gene>
<dbReference type="InterPro" id="IPR007757">
    <property type="entry name" value="MT-A70-like"/>
</dbReference>
<feature type="compositionally biased region" description="Low complexity" evidence="2">
    <location>
        <begin position="232"/>
        <end position="256"/>
    </location>
</feature>
<dbReference type="AlphaFoldDB" id="A0A2P6P3Y0"/>
<evidence type="ECO:0000256" key="2">
    <source>
        <dbReference type="SAM" id="MobiDB-lite"/>
    </source>
</evidence>
<dbReference type="Pfam" id="PF05063">
    <property type="entry name" value="MT-A70"/>
    <property type="match status" value="1"/>
</dbReference>
<evidence type="ECO:0000256" key="1">
    <source>
        <dbReference type="PROSITE-ProRule" id="PRU00489"/>
    </source>
</evidence>
<evidence type="ECO:0000313" key="4">
    <source>
        <dbReference type="EMBL" id="PRQ16625.1"/>
    </source>
</evidence>
<protein>
    <submittedName>
        <fullName evidence="4">Putative mRNA (2'-O-methyladenosine-N(6)-)-methyltransferase</fullName>
        <ecNumber evidence="4">2.1.1.62</ecNumber>
    </submittedName>
</protein>
<keyword evidence="3" id="KW-0472">Membrane</keyword>
<keyword evidence="3" id="KW-1133">Transmembrane helix</keyword>
<dbReference type="PANTHER" id="PTHR12829">
    <property type="entry name" value="N6-ADENOSINE-METHYLTRANSFERASE"/>
    <property type="match status" value="1"/>
</dbReference>
<dbReference type="STRING" id="74649.A0A2P6P3Y0"/>
<evidence type="ECO:0000313" key="5">
    <source>
        <dbReference type="Proteomes" id="UP000238479"/>
    </source>
</evidence>
<evidence type="ECO:0000256" key="3">
    <source>
        <dbReference type="SAM" id="Phobius"/>
    </source>
</evidence>
<dbReference type="Gramene" id="PRQ16625">
    <property type="protein sequence ID" value="PRQ16625"/>
    <property type="gene ID" value="RchiOBHm_Chr7g0186261"/>
</dbReference>
<organism evidence="4 5">
    <name type="scientific">Rosa chinensis</name>
    <name type="common">China rose</name>
    <dbReference type="NCBI Taxonomy" id="74649"/>
    <lineage>
        <taxon>Eukaryota</taxon>
        <taxon>Viridiplantae</taxon>
        <taxon>Streptophyta</taxon>
        <taxon>Embryophyta</taxon>
        <taxon>Tracheophyta</taxon>
        <taxon>Spermatophyta</taxon>
        <taxon>Magnoliopsida</taxon>
        <taxon>eudicotyledons</taxon>
        <taxon>Gunneridae</taxon>
        <taxon>Pentapetalae</taxon>
        <taxon>rosids</taxon>
        <taxon>fabids</taxon>
        <taxon>Rosales</taxon>
        <taxon>Rosaceae</taxon>
        <taxon>Rosoideae</taxon>
        <taxon>Rosoideae incertae sedis</taxon>
        <taxon>Rosa</taxon>
    </lineage>
</organism>